<evidence type="ECO:0000313" key="2">
    <source>
        <dbReference type="EMBL" id="RRT78761.1"/>
    </source>
</evidence>
<reference evidence="2 3" key="1">
    <citation type="journal article" date="2014" name="Agronomy (Basel)">
        <title>A Draft Genome Sequence for Ensete ventricosum, the Drought-Tolerant Tree Against Hunger.</title>
        <authorList>
            <person name="Harrison J."/>
            <person name="Moore K.A."/>
            <person name="Paszkiewicz K."/>
            <person name="Jones T."/>
            <person name="Grant M."/>
            <person name="Ambacheew D."/>
            <person name="Muzemil S."/>
            <person name="Studholme D.J."/>
        </authorList>
    </citation>
    <scope>NUCLEOTIDE SEQUENCE [LARGE SCALE GENOMIC DNA]</scope>
</reference>
<dbReference type="EMBL" id="AMZH03001595">
    <property type="protein sequence ID" value="RRT78761.1"/>
    <property type="molecule type" value="Genomic_DNA"/>
</dbReference>
<organism evidence="2 3">
    <name type="scientific">Ensete ventricosum</name>
    <name type="common">Abyssinian banana</name>
    <name type="synonym">Musa ensete</name>
    <dbReference type="NCBI Taxonomy" id="4639"/>
    <lineage>
        <taxon>Eukaryota</taxon>
        <taxon>Viridiplantae</taxon>
        <taxon>Streptophyta</taxon>
        <taxon>Embryophyta</taxon>
        <taxon>Tracheophyta</taxon>
        <taxon>Spermatophyta</taxon>
        <taxon>Magnoliopsida</taxon>
        <taxon>Liliopsida</taxon>
        <taxon>Zingiberales</taxon>
        <taxon>Musaceae</taxon>
        <taxon>Ensete</taxon>
    </lineage>
</organism>
<dbReference type="Proteomes" id="UP000287651">
    <property type="component" value="Unassembled WGS sequence"/>
</dbReference>
<feature type="compositionally biased region" description="Basic and acidic residues" evidence="1">
    <location>
        <begin position="1"/>
        <end position="12"/>
    </location>
</feature>
<feature type="region of interest" description="Disordered" evidence="1">
    <location>
        <begin position="1"/>
        <end position="73"/>
    </location>
</feature>
<gene>
    <name evidence="2" type="ORF">B296_00009192</name>
</gene>
<sequence length="168" mass="18422">MLSNSQHREGSHDTTASGRVQQSSAPTSAPSLVRSHLTSLNSRRRRRPTASVKPPAVSPVSKQPFPSPITEAPTDLAGPTRYLQALSSSYCCCLLPLESIADAPFLLLRAQQSFSSSTAIDSASSYYRLISPCRTCRSFPALLPACNFFILCFSVKRSSLFRHQDRRC</sequence>
<accession>A0A427ARA4</accession>
<dbReference type="AlphaFoldDB" id="A0A427ARA4"/>
<proteinExistence type="predicted"/>
<evidence type="ECO:0000256" key="1">
    <source>
        <dbReference type="SAM" id="MobiDB-lite"/>
    </source>
</evidence>
<protein>
    <submittedName>
        <fullName evidence="2">Uncharacterized protein</fullName>
    </submittedName>
</protein>
<feature type="compositionally biased region" description="Polar residues" evidence="1">
    <location>
        <begin position="13"/>
        <end position="41"/>
    </location>
</feature>
<name>A0A427ARA4_ENSVE</name>
<evidence type="ECO:0000313" key="3">
    <source>
        <dbReference type="Proteomes" id="UP000287651"/>
    </source>
</evidence>
<comment type="caution">
    <text evidence="2">The sequence shown here is derived from an EMBL/GenBank/DDBJ whole genome shotgun (WGS) entry which is preliminary data.</text>
</comment>